<evidence type="ECO:0000313" key="2">
    <source>
        <dbReference type="Proteomes" id="UP001156903"/>
    </source>
</evidence>
<dbReference type="EMBL" id="BSPB01000005">
    <property type="protein sequence ID" value="GLS13620.1"/>
    <property type="molecule type" value="Genomic_DNA"/>
</dbReference>
<evidence type="ECO:0000313" key="1">
    <source>
        <dbReference type="EMBL" id="GLS13620.1"/>
    </source>
</evidence>
<comment type="caution">
    <text evidence="1">The sequence shown here is derived from an EMBL/GenBank/DDBJ whole genome shotgun (WGS) entry which is preliminary data.</text>
</comment>
<accession>A0ABQ6C177</accession>
<dbReference type="Proteomes" id="UP001156903">
    <property type="component" value="Unassembled WGS sequence"/>
</dbReference>
<dbReference type="RefSeq" id="WP_284306969.1">
    <property type="nucleotide sequence ID" value="NZ_BSPB01000005.1"/>
</dbReference>
<reference evidence="2" key="1">
    <citation type="journal article" date="2019" name="Int. J. Syst. Evol. Microbiol.">
        <title>The Global Catalogue of Microorganisms (GCM) 10K type strain sequencing project: providing services to taxonomists for standard genome sequencing and annotation.</title>
        <authorList>
            <consortium name="The Broad Institute Genomics Platform"/>
            <consortium name="The Broad Institute Genome Sequencing Center for Infectious Disease"/>
            <person name="Wu L."/>
            <person name="Ma J."/>
        </authorList>
    </citation>
    <scope>NUCLEOTIDE SEQUENCE [LARGE SCALE GENOMIC DNA]</scope>
    <source>
        <strain evidence="2">NBRC 109341</strain>
    </source>
</reference>
<keyword evidence="2" id="KW-1185">Reference proteome</keyword>
<name>A0ABQ6C177_9BURK</name>
<gene>
    <name evidence="1" type="ORF">GCM10007935_10500</name>
</gene>
<protein>
    <submittedName>
        <fullName evidence="1">Uncharacterized protein</fullName>
    </submittedName>
</protein>
<proteinExistence type="predicted"/>
<organism evidence="1 2">
    <name type="scientific">Hydrogenophaga electricum</name>
    <dbReference type="NCBI Taxonomy" id="1230953"/>
    <lineage>
        <taxon>Bacteria</taxon>
        <taxon>Pseudomonadati</taxon>
        <taxon>Pseudomonadota</taxon>
        <taxon>Betaproteobacteria</taxon>
        <taxon>Burkholderiales</taxon>
        <taxon>Comamonadaceae</taxon>
        <taxon>Hydrogenophaga</taxon>
    </lineage>
</organism>
<sequence>MASIRILPLIAATSIAACTDRPPPPPDTALREPMPPEVAEVIQPAWPKVLKACPGLQRYWSDLENAGTEDNRSFAPPEARRVSLLLKVAGSPKTIPGAFGAQGHTCTFEVTPDGSTLTVPKLACASVCLGEDADPHIPMRTRVLRLPLVAD</sequence>
<dbReference type="PROSITE" id="PS51257">
    <property type="entry name" value="PROKAR_LIPOPROTEIN"/>
    <property type="match status" value="1"/>
</dbReference>